<dbReference type="STRING" id="73044.GCA_000725795_04568"/>
<sequence>MDGIPDWFLDAGRGAGPAGSTAEAARARYRERTGADPWEIQNWLFRFDPELEARGWEFWDLTRATDGSGRLHLWLDTWGEPMFSWEELRWLLYACGAETVADPVVVGSGSWAAEATV</sequence>
<dbReference type="AlphaFoldDB" id="A0A4P6TVR3"/>
<evidence type="ECO:0000313" key="1">
    <source>
        <dbReference type="EMBL" id="QBJ91599.1"/>
    </source>
</evidence>
<dbReference type="EMBL" id="CP032229">
    <property type="protein sequence ID" value="QBJ91599.1"/>
    <property type="molecule type" value="Genomic_DNA"/>
</dbReference>
<reference evidence="1 2" key="1">
    <citation type="submission" date="2018-08" db="EMBL/GenBank/DDBJ databases">
        <title>The complete genome sequence of Streptomyces seoulensis, a pioneer strain for nickel superoxide dismutase discovery.</title>
        <authorList>
            <person name="Shin J."/>
            <person name="Lee J.-S."/>
            <person name="Lee E.-J."/>
            <person name="Youn H.-D."/>
        </authorList>
    </citation>
    <scope>NUCLEOTIDE SEQUENCE [LARGE SCALE GENOMIC DNA]</scope>
    <source>
        <strain evidence="1 2">KCTC 9819</strain>
    </source>
</reference>
<protein>
    <submittedName>
        <fullName evidence="1">Uncharacterized protein</fullName>
    </submittedName>
</protein>
<evidence type="ECO:0000313" key="2">
    <source>
        <dbReference type="Proteomes" id="UP000292547"/>
    </source>
</evidence>
<dbReference type="KEGG" id="sseo:D0Z67_15760"/>
<accession>A0A4P6TVR3</accession>
<organism evidence="1 2">
    <name type="scientific">Streptomyces seoulensis</name>
    <dbReference type="NCBI Taxonomy" id="73044"/>
    <lineage>
        <taxon>Bacteria</taxon>
        <taxon>Bacillati</taxon>
        <taxon>Actinomycetota</taxon>
        <taxon>Actinomycetes</taxon>
        <taxon>Kitasatosporales</taxon>
        <taxon>Streptomycetaceae</taxon>
        <taxon>Streptomyces</taxon>
    </lineage>
</organism>
<keyword evidence="2" id="KW-1185">Reference proteome</keyword>
<name>A0A4P6TVR3_STRSO</name>
<proteinExistence type="predicted"/>
<gene>
    <name evidence="1" type="ORF">D0Z67_15760</name>
</gene>
<dbReference type="Proteomes" id="UP000292547">
    <property type="component" value="Chromosome"/>
</dbReference>